<accession>A0A381FQY1</accession>
<dbReference type="Proteomes" id="UP000254282">
    <property type="component" value="Unassembled WGS sequence"/>
</dbReference>
<gene>
    <name evidence="1" type="ORF">NCTC13532_04543</name>
</gene>
<sequence>MKSYKNLIEAINDLRKRGYEEDLEIKDGKVNSVSSNFELHPEQFTIDEVYRFEGETNPDDSSVIYAISSQQGKNGIVVDAYGTYAENMTSDLASKLNRS</sequence>
<evidence type="ECO:0000313" key="1">
    <source>
        <dbReference type="EMBL" id="SUX48932.1"/>
    </source>
</evidence>
<dbReference type="AlphaFoldDB" id="A0A381FQY1"/>
<reference evidence="1 2" key="1">
    <citation type="submission" date="2018-06" db="EMBL/GenBank/DDBJ databases">
        <authorList>
            <consortium name="Pathogen Informatics"/>
            <person name="Doyle S."/>
        </authorList>
    </citation>
    <scope>NUCLEOTIDE SEQUENCE [LARGE SCALE GENOMIC DNA]</scope>
    <source>
        <strain evidence="1 2">NCTC13532</strain>
    </source>
</reference>
<evidence type="ECO:0008006" key="3">
    <source>
        <dbReference type="Google" id="ProtNLM"/>
    </source>
</evidence>
<evidence type="ECO:0000313" key="2">
    <source>
        <dbReference type="Proteomes" id="UP000254282"/>
    </source>
</evidence>
<proteinExistence type="predicted"/>
<organism evidence="1 2">
    <name type="scientific">Chryseobacterium indoltheticum</name>
    <dbReference type="NCBI Taxonomy" id="254"/>
    <lineage>
        <taxon>Bacteria</taxon>
        <taxon>Pseudomonadati</taxon>
        <taxon>Bacteroidota</taxon>
        <taxon>Flavobacteriia</taxon>
        <taxon>Flavobacteriales</taxon>
        <taxon>Weeksellaceae</taxon>
        <taxon>Chryseobacterium group</taxon>
        <taxon>Chryseobacterium</taxon>
    </lineage>
</organism>
<protein>
    <recommendedName>
        <fullName evidence="3">Phosphoribosylpyrophosphate synthetase</fullName>
    </recommendedName>
</protein>
<dbReference type="RefSeq" id="WP_115621903.1">
    <property type="nucleotide sequence ID" value="NZ_UFVR01000004.1"/>
</dbReference>
<name>A0A381FQY1_9FLAO</name>
<dbReference type="EMBL" id="UFVR01000004">
    <property type="protein sequence ID" value="SUX48932.1"/>
    <property type="molecule type" value="Genomic_DNA"/>
</dbReference>